<feature type="domain" description="VOC" evidence="2">
    <location>
        <begin position="7"/>
        <end position="125"/>
    </location>
</feature>
<dbReference type="PROSITE" id="PS51819">
    <property type="entry name" value="VOC"/>
    <property type="match status" value="1"/>
</dbReference>
<dbReference type="GO" id="GO:0046491">
    <property type="term" value="P:L-methylmalonyl-CoA metabolic process"/>
    <property type="evidence" value="ECO:0007669"/>
    <property type="project" value="TreeGrafter"/>
</dbReference>
<dbReference type="InterPro" id="IPR029068">
    <property type="entry name" value="Glyas_Bleomycin-R_OHBP_Dase"/>
</dbReference>
<dbReference type="InterPro" id="IPR004360">
    <property type="entry name" value="Glyas_Fos-R_dOase_dom"/>
</dbReference>
<gene>
    <name evidence="3" type="ORF">SAMN04487779_100243</name>
</gene>
<keyword evidence="1" id="KW-0479">Metal-binding</keyword>
<dbReference type="GO" id="GO:0004493">
    <property type="term" value="F:methylmalonyl-CoA epimerase activity"/>
    <property type="evidence" value="ECO:0007669"/>
    <property type="project" value="TreeGrafter"/>
</dbReference>
<protein>
    <submittedName>
        <fullName evidence="3">Glyoxalase/Bleomycin resistance protein/Dioxygenase superfamily protein</fullName>
    </submittedName>
</protein>
<dbReference type="PANTHER" id="PTHR43048:SF5">
    <property type="entry name" value="BLR5325 PROTEIN"/>
    <property type="match status" value="1"/>
</dbReference>
<evidence type="ECO:0000313" key="3">
    <source>
        <dbReference type="EMBL" id="SDC67871.1"/>
    </source>
</evidence>
<dbReference type="GO" id="GO:0051213">
    <property type="term" value="F:dioxygenase activity"/>
    <property type="evidence" value="ECO:0007669"/>
    <property type="project" value="UniProtKB-KW"/>
</dbReference>
<evidence type="ECO:0000259" key="2">
    <source>
        <dbReference type="PROSITE" id="PS51819"/>
    </source>
</evidence>
<reference evidence="3 4" key="1">
    <citation type="submission" date="2016-10" db="EMBL/GenBank/DDBJ databases">
        <authorList>
            <person name="de Groot N.N."/>
        </authorList>
    </citation>
    <scope>NUCLEOTIDE SEQUENCE [LARGE SCALE GENOMIC DNA]</scope>
    <source>
        <strain evidence="3 4">CPCC 100156</strain>
    </source>
</reference>
<sequence length="131" mass="14097">MAAPRFRFDHIHLRAREPEAMARFFTSLFGATARPEGRPGRWVLDLDGQALLIGPPNADHPPAPGPAFPYCGLEHIGLAVADMDAAIAHLRAAGAEIVVGPLDAGGLRLAFIRGPEGVMVELLERQRQDVC</sequence>
<evidence type="ECO:0000313" key="4">
    <source>
        <dbReference type="Proteomes" id="UP000198925"/>
    </source>
</evidence>
<evidence type="ECO:0000256" key="1">
    <source>
        <dbReference type="ARBA" id="ARBA00022723"/>
    </source>
</evidence>
<keyword evidence="3" id="KW-0560">Oxidoreductase</keyword>
<dbReference type="Pfam" id="PF00903">
    <property type="entry name" value="Glyoxalase"/>
    <property type="match status" value="1"/>
</dbReference>
<proteinExistence type="predicted"/>
<dbReference type="RefSeq" id="WP_090661709.1">
    <property type="nucleotide sequence ID" value="NZ_FMZX01000002.1"/>
</dbReference>
<dbReference type="AlphaFoldDB" id="A0A1G6NJS2"/>
<name>A0A1G6NJS2_9PROT</name>
<keyword evidence="3" id="KW-0223">Dioxygenase</keyword>
<dbReference type="STRING" id="938405.SAMN02927895_02960"/>
<dbReference type="GO" id="GO:0046872">
    <property type="term" value="F:metal ion binding"/>
    <property type="evidence" value="ECO:0007669"/>
    <property type="project" value="UniProtKB-KW"/>
</dbReference>
<dbReference type="Gene3D" id="3.10.180.10">
    <property type="entry name" value="2,3-Dihydroxybiphenyl 1,2-Dioxygenase, domain 1"/>
    <property type="match status" value="1"/>
</dbReference>
<accession>A0A1G6NJS2</accession>
<dbReference type="InterPro" id="IPR037523">
    <property type="entry name" value="VOC_core"/>
</dbReference>
<dbReference type="PANTHER" id="PTHR43048">
    <property type="entry name" value="METHYLMALONYL-COA EPIMERASE"/>
    <property type="match status" value="1"/>
</dbReference>
<dbReference type="SUPFAM" id="SSF54593">
    <property type="entry name" value="Glyoxalase/Bleomycin resistance protein/Dihydroxybiphenyl dioxygenase"/>
    <property type="match status" value="1"/>
</dbReference>
<organism evidence="3 4">
    <name type="scientific">Belnapia rosea</name>
    <dbReference type="NCBI Taxonomy" id="938405"/>
    <lineage>
        <taxon>Bacteria</taxon>
        <taxon>Pseudomonadati</taxon>
        <taxon>Pseudomonadota</taxon>
        <taxon>Alphaproteobacteria</taxon>
        <taxon>Acetobacterales</taxon>
        <taxon>Roseomonadaceae</taxon>
        <taxon>Belnapia</taxon>
    </lineage>
</organism>
<keyword evidence="4" id="KW-1185">Reference proteome</keyword>
<dbReference type="Proteomes" id="UP000198925">
    <property type="component" value="Unassembled WGS sequence"/>
</dbReference>
<dbReference type="InterPro" id="IPR051785">
    <property type="entry name" value="MMCE/EMCE_epimerase"/>
</dbReference>
<dbReference type="EMBL" id="FMZX01000002">
    <property type="protein sequence ID" value="SDC67871.1"/>
    <property type="molecule type" value="Genomic_DNA"/>
</dbReference>